<evidence type="ECO:0000256" key="2">
    <source>
        <dbReference type="ARBA" id="ARBA00022741"/>
    </source>
</evidence>
<dbReference type="PROSITE" id="PS00211">
    <property type="entry name" value="ABC_TRANSPORTER_1"/>
    <property type="match status" value="1"/>
</dbReference>
<dbReference type="Gene3D" id="3.40.50.300">
    <property type="entry name" value="P-loop containing nucleotide triphosphate hydrolases"/>
    <property type="match status" value="1"/>
</dbReference>
<keyword evidence="6" id="KW-1185">Reference proteome</keyword>
<evidence type="ECO:0000256" key="1">
    <source>
        <dbReference type="ARBA" id="ARBA00022448"/>
    </source>
</evidence>
<keyword evidence="2" id="KW-0547">Nucleotide-binding</keyword>
<dbReference type="RefSeq" id="WP_131186924.1">
    <property type="nucleotide sequence ID" value="NZ_QPGR01000019.1"/>
</dbReference>
<dbReference type="PROSITE" id="PS50893">
    <property type="entry name" value="ABC_TRANSPORTER_2"/>
    <property type="match status" value="1"/>
</dbReference>
<dbReference type="InterPro" id="IPR003439">
    <property type="entry name" value="ABC_transporter-like_ATP-bd"/>
</dbReference>
<dbReference type="Proteomes" id="UP000292583">
    <property type="component" value="Unassembled WGS sequence"/>
</dbReference>
<dbReference type="SUPFAM" id="SSF52540">
    <property type="entry name" value="P-loop containing nucleoside triphosphate hydrolases"/>
    <property type="match status" value="1"/>
</dbReference>
<feature type="domain" description="ABC transporter" evidence="4">
    <location>
        <begin position="2"/>
        <end position="230"/>
    </location>
</feature>
<keyword evidence="1" id="KW-0813">Transport</keyword>
<name>A0A4Q9JT84_9BACT</name>
<proteinExistence type="predicted"/>
<sequence>MISIKDLQFFYKEKMILNINNLNLDTKKISILTGINGSGKSTLLRILAFLEGDFSRNITYFGKNRLSLEEKRRIYLLLPDPILLNRNVKDNFYFALKTYNIKENWDESIQKALKLLDLDKNLLKKNTHELSSGQIRKISLAIALSIKARYYLLDEPSAFLDKNTLFLFKKALLEIQKERKNGFLIVSHDKNFLDDLAQTKFYLHDGKILEFENINIFDLDKNIIEFSNLLYFKTKAQKIAINPYKIKLGNHLEFHIKQAKIIALRIKKEFVFIRVTSGNKILEFALKNEDFQKLPLKLYQNIELSFDEEAIYFI</sequence>
<dbReference type="PANTHER" id="PTHR43423">
    <property type="entry name" value="ABC TRANSPORTER I FAMILY MEMBER 17"/>
    <property type="match status" value="1"/>
</dbReference>
<dbReference type="InterPro" id="IPR053569">
    <property type="entry name" value="Tungstate_ABC_transporter"/>
</dbReference>
<dbReference type="InterPro" id="IPR017871">
    <property type="entry name" value="ABC_transporter-like_CS"/>
</dbReference>
<dbReference type="GO" id="GO:0005524">
    <property type="term" value="F:ATP binding"/>
    <property type="evidence" value="ECO:0007669"/>
    <property type="project" value="UniProtKB-KW"/>
</dbReference>
<keyword evidence="3 5" id="KW-0067">ATP-binding</keyword>
<dbReference type="Pfam" id="PF00005">
    <property type="entry name" value="ABC_tran"/>
    <property type="match status" value="1"/>
</dbReference>
<dbReference type="GO" id="GO:0016887">
    <property type="term" value="F:ATP hydrolysis activity"/>
    <property type="evidence" value="ECO:0007669"/>
    <property type="project" value="InterPro"/>
</dbReference>
<evidence type="ECO:0000313" key="6">
    <source>
        <dbReference type="Proteomes" id="UP000292583"/>
    </source>
</evidence>
<dbReference type="AlphaFoldDB" id="A0A4Q9JT84"/>
<evidence type="ECO:0000259" key="4">
    <source>
        <dbReference type="PROSITE" id="PS50893"/>
    </source>
</evidence>
<dbReference type="PANTHER" id="PTHR43423:SF1">
    <property type="entry name" value="ABC TRANSPORTER I FAMILY MEMBER 17"/>
    <property type="match status" value="1"/>
</dbReference>
<organism evidence="5 6">
    <name type="scientific">Campylobacter novaezeelandiae</name>
    <dbReference type="NCBI Taxonomy" id="2267891"/>
    <lineage>
        <taxon>Bacteria</taxon>
        <taxon>Pseudomonadati</taxon>
        <taxon>Campylobacterota</taxon>
        <taxon>Epsilonproteobacteria</taxon>
        <taxon>Campylobacterales</taxon>
        <taxon>Campylobacteraceae</taxon>
        <taxon>Campylobacter</taxon>
    </lineage>
</organism>
<dbReference type="EMBL" id="QPGR01000019">
    <property type="protein sequence ID" value="TBR78753.1"/>
    <property type="molecule type" value="Genomic_DNA"/>
</dbReference>
<evidence type="ECO:0000313" key="5">
    <source>
        <dbReference type="EMBL" id="TBR78753.1"/>
    </source>
</evidence>
<dbReference type="InterPro" id="IPR003593">
    <property type="entry name" value="AAA+_ATPase"/>
</dbReference>
<protein>
    <submittedName>
        <fullName evidence="5">ABC transporter ATP-binding protein</fullName>
    </submittedName>
</protein>
<accession>A0A4Q9JT84</accession>
<evidence type="ECO:0000256" key="3">
    <source>
        <dbReference type="ARBA" id="ARBA00022840"/>
    </source>
</evidence>
<dbReference type="InterPro" id="IPR027417">
    <property type="entry name" value="P-loop_NTPase"/>
</dbReference>
<comment type="caution">
    <text evidence="5">The sequence shown here is derived from an EMBL/GenBank/DDBJ whole genome shotgun (WGS) entry which is preliminary data.</text>
</comment>
<dbReference type="OrthoDB" id="9809450at2"/>
<dbReference type="NCBIfam" id="NF041774">
    <property type="entry name" value="tung_ATPbind_TupC"/>
    <property type="match status" value="1"/>
</dbReference>
<gene>
    <name evidence="5" type="ORF">DU473_07655</name>
</gene>
<reference evidence="5 6" key="1">
    <citation type="submission" date="2018-07" db="EMBL/GenBank/DDBJ databases">
        <title>Campylobacter zealandensis sp. nov., isolated from birds and water in New Zealand.</title>
        <authorList>
            <person name="Wilkinson D.A."/>
            <person name="Biggs P.J."/>
            <person name="French N.P."/>
            <person name="Midwinter A.C."/>
        </authorList>
    </citation>
    <scope>NUCLEOTIDE SEQUENCE [LARGE SCALE GENOMIC DNA]</scope>
    <source>
        <strain evidence="5 6">B423b</strain>
    </source>
</reference>
<dbReference type="SMART" id="SM00382">
    <property type="entry name" value="AAA"/>
    <property type="match status" value="1"/>
</dbReference>